<keyword evidence="2" id="KW-1185">Reference proteome</keyword>
<gene>
    <name evidence="1" type="ORF">ABVK25_006333</name>
</gene>
<reference evidence="1 2" key="1">
    <citation type="submission" date="2024-09" db="EMBL/GenBank/DDBJ databases">
        <title>Rethinking Asexuality: The Enigmatic Case of Functional Sexual Genes in Lepraria (Stereocaulaceae).</title>
        <authorList>
            <person name="Doellman M."/>
            <person name="Sun Y."/>
            <person name="Barcenas-Pena A."/>
            <person name="Lumbsch H.T."/>
            <person name="Grewe F."/>
        </authorList>
    </citation>
    <scope>NUCLEOTIDE SEQUENCE [LARGE SCALE GENOMIC DNA]</scope>
    <source>
        <strain evidence="1 2">Grewe 0041</strain>
    </source>
</reference>
<dbReference type="Proteomes" id="UP001590951">
    <property type="component" value="Unassembled WGS sequence"/>
</dbReference>
<dbReference type="EMBL" id="JBHFEH010000021">
    <property type="protein sequence ID" value="KAL2053339.1"/>
    <property type="molecule type" value="Genomic_DNA"/>
</dbReference>
<evidence type="ECO:0000313" key="1">
    <source>
        <dbReference type="EMBL" id="KAL2053339.1"/>
    </source>
</evidence>
<name>A0ABR4B645_9LECA</name>
<evidence type="ECO:0000313" key="2">
    <source>
        <dbReference type="Proteomes" id="UP001590951"/>
    </source>
</evidence>
<protein>
    <submittedName>
        <fullName evidence="1">Uncharacterized protein</fullName>
    </submittedName>
</protein>
<organism evidence="1 2">
    <name type="scientific">Lepraria finkii</name>
    <dbReference type="NCBI Taxonomy" id="1340010"/>
    <lineage>
        <taxon>Eukaryota</taxon>
        <taxon>Fungi</taxon>
        <taxon>Dikarya</taxon>
        <taxon>Ascomycota</taxon>
        <taxon>Pezizomycotina</taxon>
        <taxon>Lecanoromycetes</taxon>
        <taxon>OSLEUM clade</taxon>
        <taxon>Lecanoromycetidae</taxon>
        <taxon>Lecanorales</taxon>
        <taxon>Lecanorineae</taxon>
        <taxon>Stereocaulaceae</taxon>
        <taxon>Lepraria</taxon>
    </lineage>
</organism>
<accession>A0ABR4B645</accession>
<proteinExistence type="predicted"/>
<comment type="caution">
    <text evidence="1">The sequence shown here is derived from an EMBL/GenBank/DDBJ whole genome shotgun (WGS) entry which is preliminary data.</text>
</comment>
<sequence length="115" mass="13244">MRSHHFKNVCKGFDTMITLDIGNGLRTYPIIRDLGPQPNNIRSPPRVDPYTVALVTRLYKPANTPSTLELNFYDPSYRAVFGIPEENMGLFVNSRITYTQTIDSVNYTRTHFKDM</sequence>